<organism evidence="2">
    <name type="scientific">Nocardia farcinica</name>
    <dbReference type="NCBI Taxonomy" id="37329"/>
    <lineage>
        <taxon>Bacteria</taxon>
        <taxon>Bacillati</taxon>
        <taxon>Actinomycetota</taxon>
        <taxon>Actinomycetes</taxon>
        <taxon>Mycobacteriales</taxon>
        <taxon>Nocardiaceae</taxon>
        <taxon>Nocardia</taxon>
    </lineage>
</organism>
<dbReference type="Pfam" id="PF08338">
    <property type="entry name" value="DUF1731"/>
    <property type="match status" value="1"/>
</dbReference>
<dbReference type="Gene3D" id="3.40.50.720">
    <property type="entry name" value="NAD(P)-binding Rossmann-like Domain"/>
    <property type="match status" value="1"/>
</dbReference>
<dbReference type="AlphaFoldDB" id="A0A449GYP9"/>
<gene>
    <name evidence="2" type="ORF">NCTC1935_01872</name>
</gene>
<dbReference type="PANTHER" id="PTHR11092">
    <property type="entry name" value="SUGAR NUCLEOTIDE EPIMERASE RELATED"/>
    <property type="match status" value="1"/>
</dbReference>
<name>A0A449GYP9_NOCFR</name>
<dbReference type="InterPro" id="IPR013549">
    <property type="entry name" value="DUF1731"/>
</dbReference>
<evidence type="ECO:0000313" key="2">
    <source>
        <dbReference type="EMBL" id="VFA84043.1"/>
    </source>
</evidence>
<sequence length="149" mass="16489">MLIRTGIVQSPRGGTLRLLRPLFTAGLGGRIGDGRQWLSWIGLDDLVDVYHRALWDATLTGPVNAVAPEPVRNTDYTRTLARVLHRPAVFPVPRAAPALLLGRQGARELAAANQRVLPERLRAVGHTFRMPELEETLRHLLGRTRAPLS</sequence>
<dbReference type="PANTHER" id="PTHR11092:SF0">
    <property type="entry name" value="EPIMERASE FAMILY PROTEIN SDR39U1"/>
    <property type="match status" value="1"/>
</dbReference>
<evidence type="ECO:0000259" key="1">
    <source>
        <dbReference type="Pfam" id="PF08338"/>
    </source>
</evidence>
<proteinExistence type="predicted"/>
<dbReference type="InterPro" id="IPR036291">
    <property type="entry name" value="NAD(P)-bd_dom_sf"/>
</dbReference>
<dbReference type="EMBL" id="CAACYE010000005">
    <property type="protein sequence ID" value="VFA84043.1"/>
    <property type="molecule type" value="Genomic_DNA"/>
</dbReference>
<accession>A0A449GYP9</accession>
<dbReference type="SUPFAM" id="SSF51735">
    <property type="entry name" value="NAD(P)-binding Rossmann-fold domains"/>
    <property type="match status" value="1"/>
</dbReference>
<reference evidence="2" key="1">
    <citation type="submission" date="2019-02" db="EMBL/GenBank/DDBJ databases">
        <authorList>
            <consortium name="Pathogen Informatics"/>
        </authorList>
    </citation>
    <scope>NUCLEOTIDE SEQUENCE</scope>
    <source>
        <strain evidence="2">3012STDY6733949</strain>
    </source>
</reference>
<feature type="domain" description="DUF1731" evidence="1">
    <location>
        <begin position="92"/>
        <end position="140"/>
    </location>
</feature>
<protein>
    <submittedName>
        <fullName evidence="2">Epimerase family protein SA0724</fullName>
    </submittedName>
</protein>